<sequence>MFDADISAFETPQSVRQWCTKLGLKVDPSPKKNGEQMFYRPKVAESWRDSARLLLNVLIESPRWIDCERDPPDIDAEIEGPWKIILPDMSEGTDELTSQGDALTSQFAVKAPESVPLNKTLFNSPSEKSQIKSQTLSRSCESVVSKGSRHSSGGQLDTPEIVSTLRQELGHPDATSGDLIEVLEVMFGPVESVTKIYRFHSTFQKEKEDLSAYLVRLEQGHTQKSPADAKLLEENKKLRKELEELKAQLSERAKPPAEAKKVPKPNCPVPDELETQSALCKVHSSG</sequence>
<dbReference type="PANTHER" id="PTHR23095">
    <property type="entry name" value="PARANEOPLASTIC ANTIGEN"/>
    <property type="match status" value="1"/>
</dbReference>
<name>A0A974DAH0_XENLA</name>
<evidence type="ECO:0000256" key="1">
    <source>
        <dbReference type="SAM" id="MobiDB-lite"/>
    </source>
</evidence>
<feature type="region of interest" description="Disordered" evidence="1">
    <location>
        <begin position="244"/>
        <end position="286"/>
    </location>
</feature>
<gene>
    <name evidence="3" type="ORF">XELAEV_18016833mg</name>
</gene>
<feature type="compositionally biased region" description="Basic and acidic residues" evidence="1">
    <location>
        <begin position="244"/>
        <end position="261"/>
    </location>
</feature>
<dbReference type="EMBL" id="CM004470">
    <property type="protein sequence ID" value="OCT88207.1"/>
    <property type="molecule type" value="Genomic_DNA"/>
</dbReference>
<evidence type="ECO:0000313" key="4">
    <source>
        <dbReference type="Proteomes" id="UP000694892"/>
    </source>
</evidence>
<protein>
    <recommendedName>
        <fullName evidence="2">Paraneoplastic antigen Ma-like C-terminal domain-containing protein</fullName>
    </recommendedName>
</protein>
<evidence type="ECO:0000313" key="3">
    <source>
        <dbReference type="EMBL" id="OCT88207.1"/>
    </source>
</evidence>
<dbReference type="PANTHER" id="PTHR23095:SF17">
    <property type="entry name" value="PARANEOPLASTIC ANTIGEN MA1"/>
    <property type="match status" value="1"/>
</dbReference>
<dbReference type="InterPro" id="IPR026523">
    <property type="entry name" value="PNMA"/>
</dbReference>
<reference evidence="4" key="1">
    <citation type="journal article" date="2016" name="Nature">
        <title>Genome evolution in the allotetraploid frog Xenopus laevis.</title>
        <authorList>
            <person name="Session A.M."/>
            <person name="Uno Y."/>
            <person name="Kwon T."/>
            <person name="Chapman J.A."/>
            <person name="Toyoda A."/>
            <person name="Takahashi S."/>
            <person name="Fukui A."/>
            <person name="Hikosaka A."/>
            <person name="Suzuki A."/>
            <person name="Kondo M."/>
            <person name="van Heeringen S.J."/>
            <person name="Quigley I."/>
            <person name="Heinz S."/>
            <person name="Ogino H."/>
            <person name="Ochi H."/>
            <person name="Hellsten U."/>
            <person name="Lyons J.B."/>
            <person name="Simakov O."/>
            <person name="Putnam N."/>
            <person name="Stites J."/>
            <person name="Kuroki Y."/>
            <person name="Tanaka T."/>
            <person name="Michiue T."/>
            <person name="Watanabe M."/>
            <person name="Bogdanovic O."/>
            <person name="Lister R."/>
            <person name="Georgiou G."/>
            <person name="Paranjpe S.S."/>
            <person name="van Kruijsbergen I."/>
            <person name="Shu S."/>
            <person name="Carlson J."/>
            <person name="Kinoshita T."/>
            <person name="Ohta Y."/>
            <person name="Mawaribuchi S."/>
            <person name="Jenkins J."/>
            <person name="Grimwood J."/>
            <person name="Schmutz J."/>
            <person name="Mitros T."/>
            <person name="Mozaffari S.V."/>
            <person name="Suzuki Y."/>
            <person name="Haramoto Y."/>
            <person name="Yamamoto T.S."/>
            <person name="Takagi C."/>
            <person name="Heald R."/>
            <person name="Miller K."/>
            <person name="Haudenschild C."/>
            <person name="Kitzman J."/>
            <person name="Nakayama T."/>
            <person name="Izutsu Y."/>
            <person name="Robert J."/>
            <person name="Fortriede J."/>
            <person name="Burns K."/>
            <person name="Lotay V."/>
            <person name="Karimi K."/>
            <person name="Yasuoka Y."/>
            <person name="Dichmann D.S."/>
            <person name="Flajnik M.F."/>
            <person name="Houston D.W."/>
            <person name="Shendure J."/>
            <person name="DuPasquier L."/>
            <person name="Vize P.D."/>
            <person name="Zorn A.M."/>
            <person name="Ito M."/>
            <person name="Marcotte E.M."/>
            <person name="Wallingford J.B."/>
            <person name="Ito Y."/>
            <person name="Asashima M."/>
            <person name="Ueno N."/>
            <person name="Matsuda Y."/>
            <person name="Veenstra G.J."/>
            <person name="Fujiyama A."/>
            <person name="Harland R.M."/>
            <person name="Taira M."/>
            <person name="Rokhsar D.S."/>
        </authorList>
    </citation>
    <scope>NUCLEOTIDE SEQUENCE [LARGE SCALE GENOMIC DNA]</scope>
    <source>
        <strain evidence="4">J</strain>
    </source>
</reference>
<feature type="domain" description="Paraneoplastic antigen Ma-like C-terminal" evidence="2">
    <location>
        <begin position="161"/>
        <end position="219"/>
    </location>
</feature>
<accession>A0A974DAH0</accession>
<dbReference type="InterPro" id="IPR048270">
    <property type="entry name" value="PNMA_C"/>
</dbReference>
<organism evidence="3 4">
    <name type="scientific">Xenopus laevis</name>
    <name type="common">African clawed frog</name>
    <dbReference type="NCBI Taxonomy" id="8355"/>
    <lineage>
        <taxon>Eukaryota</taxon>
        <taxon>Metazoa</taxon>
        <taxon>Chordata</taxon>
        <taxon>Craniata</taxon>
        <taxon>Vertebrata</taxon>
        <taxon>Euteleostomi</taxon>
        <taxon>Amphibia</taxon>
        <taxon>Batrachia</taxon>
        <taxon>Anura</taxon>
        <taxon>Pipoidea</taxon>
        <taxon>Pipidae</taxon>
        <taxon>Xenopodinae</taxon>
        <taxon>Xenopus</taxon>
        <taxon>Xenopus</taxon>
    </lineage>
</organism>
<evidence type="ECO:0000259" key="2">
    <source>
        <dbReference type="Pfam" id="PF14893"/>
    </source>
</evidence>
<dbReference type="Proteomes" id="UP000694892">
    <property type="component" value="Chromosome 3L"/>
</dbReference>
<dbReference type="AlphaFoldDB" id="A0A974DAH0"/>
<proteinExistence type="predicted"/>
<dbReference type="Pfam" id="PF14893">
    <property type="entry name" value="PNMA"/>
    <property type="match status" value="1"/>
</dbReference>